<gene>
    <name evidence="2" type="ORF">VSS37_18055</name>
</gene>
<feature type="transmembrane region" description="Helical" evidence="1">
    <location>
        <begin position="25"/>
        <end position="42"/>
    </location>
</feature>
<protein>
    <submittedName>
        <fullName evidence="2">DUF4381 domain-containing protein</fullName>
    </submittedName>
</protein>
<sequence length="158" mass="18116">MNPEDLPLRDIHLPMPVDWWPPAPGWWLLAVLMLAVVGFLVWRWRRQQHAELALDLALHELERLQGQYGANSKDLLRELSVLLRRAAISQYGREQVSGLTGAAWVRFLDEKAGRTLFGDKLAHLLTELPYRPETQAETAALLQAVRLWLKLQRGTSHV</sequence>
<keyword evidence="1" id="KW-0812">Transmembrane</keyword>
<comment type="caution">
    <text evidence="2">The sequence shown here is derived from an EMBL/GenBank/DDBJ whole genome shotgun (WGS) entry which is preliminary data.</text>
</comment>
<dbReference type="Proteomes" id="UP001308005">
    <property type="component" value="Unassembled WGS sequence"/>
</dbReference>
<dbReference type="EMBL" id="JAYMYJ010000145">
    <property type="protein sequence ID" value="MEB4592888.1"/>
    <property type="molecule type" value="Genomic_DNA"/>
</dbReference>
<organism evidence="2 3">
    <name type="scientific">Candidatus Thiothrix phosphatis</name>
    <dbReference type="NCBI Taxonomy" id="3112415"/>
    <lineage>
        <taxon>Bacteria</taxon>
        <taxon>Pseudomonadati</taxon>
        <taxon>Pseudomonadota</taxon>
        <taxon>Gammaproteobacteria</taxon>
        <taxon>Thiotrichales</taxon>
        <taxon>Thiotrichaceae</taxon>
        <taxon>Thiothrix</taxon>
    </lineage>
</organism>
<name>A0ABU6D1C9_9GAMM</name>
<keyword evidence="3" id="KW-1185">Reference proteome</keyword>
<reference evidence="3" key="1">
    <citation type="submission" date="2023-07" db="EMBL/GenBank/DDBJ databases">
        <title>The carbon used by Thiothrix.</title>
        <authorList>
            <person name="Chen L."/>
        </authorList>
    </citation>
    <scope>NUCLEOTIDE SEQUENCE [LARGE SCALE GENOMIC DNA]</scope>
</reference>
<evidence type="ECO:0000313" key="2">
    <source>
        <dbReference type="EMBL" id="MEB4592888.1"/>
    </source>
</evidence>
<dbReference type="Pfam" id="PF14316">
    <property type="entry name" value="DUF4381"/>
    <property type="match status" value="1"/>
</dbReference>
<proteinExistence type="predicted"/>
<keyword evidence="1" id="KW-0472">Membrane</keyword>
<evidence type="ECO:0000313" key="3">
    <source>
        <dbReference type="Proteomes" id="UP001308005"/>
    </source>
</evidence>
<reference evidence="2 3" key="2">
    <citation type="submission" date="2024-01" db="EMBL/GenBank/DDBJ databases">
        <authorList>
            <person name="Xie X."/>
        </authorList>
    </citation>
    <scope>NUCLEOTIDE SEQUENCE [LARGE SCALE GENOMIC DNA]</scope>
    <source>
        <strain evidence="2">SCUT-1</strain>
    </source>
</reference>
<evidence type="ECO:0000256" key="1">
    <source>
        <dbReference type="SAM" id="Phobius"/>
    </source>
</evidence>
<dbReference type="InterPro" id="IPR025489">
    <property type="entry name" value="DUF4381"/>
</dbReference>
<keyword evidence="1" id="KW-1133">Transmembrane helix</keyword>
<dbReference type="RefSeq" id="WP_324697427.1">
    <property type="nucleotide sequence ID" value="NZ_JAYMYJ010000145.1"/>
</dbReference>
<accession>A0ABU6D1C9</accession>